<dbReference type="Pfam" id="PF13280">
    <property type="entry name" value="WYL"/>
    <property type="match status" value="1"/>
</dbReference>
<comment type="caution">
    <text evidence="3">The sequence shown here is derived from an EMBL/GenBank/DDBJ whole genome shotgun (WGS) entry which is preliminary data.</text>
</comment>
<evidence type="ECO:0000313" key="3">
    <source>
        <dbReference type="EMBL" id="MBU2789290.1"/>
    </source>
</evidence>
<dbReference type="RefSeq" id="WP_215871747.1">
    <property type="nucleotide sequence ID" value="NZ_JAAXYO010000195.1"/>
</dbReference>
<evidence type="ECO:0000259" key="1">
    <source>
        <dbReference type="Pfam" id="PF13280"/>
    </source>
</evidence>
<dbReference type="AlphaFoldDB" id="A0AAE3CL60"/>
<sequence>MSEKGQFFRRISILERLPLQGRGKVTVQELRDHLRSMGEETTVRTVQRDLVWLASAFPITCDEGHPPGWYWHRDTAGLQAPRVDSLMAMTLLLSHEVLRPLLPSGLLRNWEHYREAAERSLAHSPLADWPRRVVVVPSGIQAASTLPEPQLLQLLEAIEQNHRVWLRYQAPGQKAKEHTLSVWGLVLQDGILYCVCATSEGNPLLFAGQRIQSLRLLDEPALPMPAIFCLKDFARAALRFSQPGQAILLRLQVHCGLIHLFEERPIGTKQQILKRGRIWCTLEAEVEASPALEWWILSFGDKMKVLEPRSLRLRLKETTASMARLYG</sequence>
<protein>
    <submittedName>
        <fullName evidence="3">WYL domain-containing protein</fullName>
    </submittedName>
</protein>
<dbReference type="Pfam" id="PF25583">
    <property type="entry name" value="WCX"/>
    <property type="match status" value="1"/>
</dbReference>
<dbReference type="PANTHER" id="PTHR34580">
    <property type="match status" value="1"/>
</dbReference>
<keyword evidence="4" id="KW-1185">Reference proteome</keyword>
<dbReference type="InterPro" id="IPR026881">
    <property type="entry name" value="WYL_dom"/>
</dbReference>
<feature type="domain" description="WYL" evidence="1">
    <location>
        <begin position="151"/>
        <end position="215"/>
    </location>
</feature>
<gene>
    <name evidence="3" type="ORF">HFQ13_13960</name>
</gene>
<evidence type="ECO:0000259" key="2">
    <source>
        <dbReference type="Pfam" id="PF25583"/>
    </source>
</evidence>
<name>A0AAE3CL60_9PROT</name>
<evidence type="ECO:0000313" key="4">
    <source>
        <dbReference type="Proteomes" id="UP001197378"/>
    </source>
</evidence>
<accession>A0AAE3CL60</accession>
<proteinExistence type="predicted"/>
<dbReference type="PANTHER" id="PTHR34580:SF1">
    <property type="entry name" value="PROTEIN PAFC"/>
    <property type="match status" value="1"/>
</dbReference>
<dbReference type="EMBL" id="JAAXYO010000195">
    <property type="protein sequence ID" value="MBU2789290.1"/>
    <property type="molecule type" value="Genomic_DNA"/>
</dbReference>
<dbReference type="InterPro" id="IPR051534">
    <property type="entry name" value="CBASS_pafABC_assoc_protein"/>
</dbReference>
<feature type="domain" description="WCX" evidence="2">
    <location>
        <begin position="248"/>
        <end position="323"/>
    </location>
</feature>
<dbReference type="Proteomes" id="UP001197378">
    <property type="component" value="Unassembled WGS sequence"/>
</dbReference>
<dbReference type="PROSITE" id="PS52050">
    <property type="entry name" value="WYL"/>
    <property type="match status" value="1"/>
</dbReference>
<reference evidence="3" key="1">
    <citation type="journal article" date="2021" name="ISME J.">
        <title>Genomic evolution of the class Acidithiobacillia: deep-branching Proteobacteria living in extreme acidic conditions.</title>
        <authorList>
            <person name="Moya-Beltran A."/>
            <person name="Beard S."/>
            <person name="Rojas-Villalobos C."/>
            <person name="Issotta F."/>
            <person name="Gallardo Y."/>
            <person name="Ulloa R."/>
            <person name="Giaveno A."/>
            <person name="Degli Esposti M."/>
            <person name="Johnson D.B."/>
            <person name="Quatrini R."/>
        </authorList>
    </citation>
    <scope>NUCLEOTIDE SEQUENCE</scope>
    <source>
        <strain evidence="3">VAN18-1</strain>
    </source>
</reference>
<dbReference type="InterPro" id="IPR057727">
    <property type="entry name" value="WCX_dom"/>
</dbReference>
<organism evidence="3 4">
    <name type="scientific">Igneacidithiobacillus copahuensis</name>
    <dbReference type="NCBI Taxonomy" id="2724909"/>
    <lineage>
        <taxon>Bacteria</taxon>
        <taxon>Pseudomonadati</taxon>
        <taxon>Pseudomonadota</taxon>
        <taxon>Acidithiobacillia</taxon>
        <taxon>Acidithiobacillales</taxon>
        <taxon>Acidithiobacillaceae</taxon>
        <taxon>Igneacidithiobacillus</taxon>
    </lineage>
</organism>